<name>A0A0K2U1A3_LEPSM</name>
<reference evidence="1" key="1">
    <citation type="submission" date="2014-05" db="EMBL/GenBank/DDBJ databases">
        <authorList>
            <person name="Chronopoulou M."/>
        </authorList>
    </citation>
    <scope>NUCLEOTIDE SEQUENCE</scope>
    <source>
        <tissue evidence="1">Whole organism</tissue>
    </source>
</reference>
<accession>A0A0K2U1A3</accession>
<evidence type="ECO:0008006" key="2">
    <source>
        <dbReference type="Google" id="ProtNLM"/>
    </source>
</evidence>
<dbReference type="AlphaFoldDB" id="A0A0K2U1A3"/>
<protein>
    <recommendedName>
        <fullName evidence="2">Exonuclease 3'-5' domain-containing protein 2</fullName>
    </recommendedName>
</protein>
<organism evidence="1">
    <name type="scientific">Lepeophtheirus salmonis</name>
    <name type="common">Salmon louse</name>
    <name type="synonym">Caligus salmonis</name>
    <dbReference type="NCBI Taxonomy" id="72036"/>
    <lineage>
        <taxon>Eukaryota</taxon>
        <taxon>Metazoa</taxon>
        <taxon>Ecdysozoa</taxon>
        <taxon>Arthropoda</taxon>
        <taxon>Crustacea</taxon>
        <taxon>Multicrustacea</taxon>
        <taxon>Hexanauplia</taxon>
        <taxon>Copepoda</taxon>
        <taxon>Siphonostomatoida</taxon>
        <taxon>Caligidae</taxon>
        <taxon>Lepeophtheirus</taxon>
    </lineage>
</organism>
<proteinExistence type="predicted"/>
<dbReference type="EMBL" id="HACA01014371">
    <property type="protein sequence ID" value="CDW31732.1"/>
    <property type="molecule type" value="Transcribed_RNA"/>
</dbReference>
<sequence length="295" mass="34348">MSMRAFIRSSPLYDNARLLAPDGELLCTCDNRKASWYVSKGLGTYDSSSTEKVMVVRLSFEPQGRPIGTHGEYYTKDKENRCVVCGREDFVLKKYIVPREYRKHFPQNMRDHQSHDVLLLCFLCHKTWGLKDLQLRRKLSKHCNAPLSTQLNETESLDVMEVKSIISAARALSRNNGKIPQDRVNILESTLLDYFDADEITDSLLQKACSLKPNFKHDVNYSHGKLVFDHFTSDEQGIESLEILWRMHFLSTMEPKFLPELWSVNHHQNESIKCSNLNKVDSNELYRRYMDLKTY</sequence>
<evidence type="ECO:0000313" key="1">
    <source>
        <dbReference type="EMBL" id="CDW31732.1"/>
    </source>
</evidence>
<dbReference type="OrthoDB" id="1920326at2759"/>